<keyword evidence="1" id="KW-1133">Transmembrane helix</keyword>
<evidence type="ECO:0000313" key="2">
    <source>
        <dbReference type="EMBL" id="SJZ98569.1"/>
    </source>
</evidence>
<dbReference type="EMBL" id="FUWY01000008">
    <property type="protein sequence ID" value="SJZ98569.1"/>
    <property type="molecule type" value="Genomic_DNA"/>
</dbReference>
<feature type="transmembrane region" description="Helical" evidence="1">
    <location>
        <begin position="38"/>
        <end position="59"/>
    </location>
</feature>
<evidence type="ECO:0000313" key="3">
    <source>
        <dbReference type="Proteomes" id="UP000243297"/>
    </source>
</evidence>
<keyword evidence="1" id="KW-0812">Transmembrane</keyword>
<keyword evidence="1" id="KW-0472">Membrane</keyword>
<name>A0A1T4Q499_9FIRM</name>
<dbReference type="Proteomes" id="UP000243297">
    <property type="component" value="Unassembled WGS sequence"/>
</dbReference>
<dbReference type="STRING" id="118967.SAMN02745191_2309"/>
<evidence type="ECO:0000256" key="1">
    <source>
        <dbReference type="SAM" id="Phobius"/>
    </source>
</evidence>
<gene>
    <name evidence="2" type="ORF">SAMN02745191_2309</name>
</gene>
<feature type="transmembrane region" description="Helical" evidence="1">
    <location>
        <begin position="7"/>
        <end position="32"/>
    </location>
</feature>
<proteinExistence type="predicted"/>
<reference evidence="3" key="1">
    <citation type="submission" date="2017-02" db="EMBL/GenBank/DDBJ databases">
        <authorList>
            <person name="Varghese N."/>
            <person name="Submissions S."/>
        </authorList>
    </citation>
    <scope>NUCLEOTIDE SEQUENCE [LARGE SCALE GENOMIC DNA]</scope>
    <source>
        <strain evidence="3">ATCC 25662</strain>
    </source>
</reference>
<accession>A0A1T4Q499</accession>
<keyword evidence="3" id="KW-1185">Reference proteome</keyword>
<dbReference type="AlphaFoldDB" id="A0A1T4Q499"/>
<organism evidence="2 3">
    <name type="scientific">Anaerorhabdus furcosa</name>
    <dbReference type="NCBI Taxonomy" id="118967"/>
    <lineage>
        <taxon>Bacteria</taxon>
        <taxon>Bacillati</taxon>
        <taxon>Bacillota</taxon>
        <taxon>Erysipelotrichia</taxon>
        <taxon>Erysipelotrichales</taxon>
        <taxon>Erysipelotrichaceae</taxon>
        <taxon>Anaerorhabdus</taxon>
    </lineage>
</organism>
<sequence>MKQKIIFFFTCFFIYLLLFVLENALFSFAFTLLQIKGAVLPILTIFLLIIVNPPITWILSNKYYPKIVKDKSSLN</sequence>
<protein>
    <submittedName>
        <fullName evidence="2">Uncharacterized protein</fullName>
    </submittedName>
</protein>